<gene>
    <name evidence="7" type="ORF">ENI96_12145</name>
</gene>
<dbReference type="Proteomes" id="UP000886251">
    <property type="component" value="Unassembled WGS sequence"/>
</dbReference>
<feature type="transmembrane region" description="Helical" evidence="5">
    <location>
        <begin position="122"/>
        <end position="140"/>
    </location>
</feature>
<comment type="subcellular location">
    <subcellularLocation>
        <location evidence="1">Membrane</location>
        <topology evidence="1">Multi-pass membrane protein</topology>
    </subcellularLocation>
</comment>
<dbReference type="AlphaFoldDB" id="A0A831RR14"/>
<evidence type="ECO:0000256" key="4">
    <source>
        <dbReference type="ARBA" id="ARBA00023136"/>
    </source>
</evidence>
<protein>
    <submittedName>
        <fullName evidence="7">O-antigen ligase family protein</fullName>
    </submittedName>
</protein>
<keyword evidence="7" id="KW-0436">Ligase</keyword>
<sequence>MPHSDSLFRSRLRHWPWPVLLVWSVLLLLPFGRSAELPGALMAVAAMVLWRQGRLSPVAGRCRAFTIAFLLIWVPMLLSLPDAVTPAEAGRVTLLYLRFYFAGLFIVWAIDSRGKRNLLLRLTGLLLLFWAADALLQFSIGRDLFGYPAGTRLNGLFGRHLRLGIVLAILSPLLFGWSLERLPRWIVPIPFIAALFVVVASGSRASWIMFTVILVAYGVPFLRARRGQALVVAVVILFLLATAATLSYRLFPTIASRIDTTLLLFSGDEAKVDQALAYRLPIWRTAVSMLEDNPVNGVGVRDFRNAYDHYAGPDDFYLKQGRRPTHPHQYLLEIGAEAGSIGLLGLLLLYGLLLRQWRAASPPQRRLAWPVAVAMLAMWFPFNTHLAFYSSFMGQLVWWLTALYLALISTGGSGDERTR</sequence>
<proteinExistence type="predicted"/>
<dbReference type="InterPro" id="IPR051533">
    <property type="entry name" value="WaaL-like"/>
</dbReference>
<name>A0A831RR14_9GAMM</name>
<dbReference type="EMBL" id="DRKP01000147">
    <property type="protein sequence ID" value="HEB97164.1"/>
    <property type="molecule type" value="Genomic_DNA"/>
</dbReference>
<keyword evidence="3 5" id="KW-1133">Transmembrane helix</keyword>
<dbReference type="InterPro" id="IPR007016">
    <property type="entry name" value="O-antigen_ligase-rel_domated"/>
</dbReference>
<feature type="transmembrane region" description="Helical" evidence="5">
    <location>
        <begin position="229"/>
        <end position="251"/>
    </location>
</feature>
<organism evidence="7">
    <name type="scientific">Sedimenticola thiotaurini</name>
    <dbReference type="NCBI Taxonomy" id="1543721"/>
    <lineage>
        <taxon>Bacteria</taxon>
        <taxon>Pseudomonadati</taxon>
        <taxon>Pseudomonadota</taxon>
        <taxon>Gammaproteobacteria</taxon>
        <taxon>Chromatiales</taxon>
        <taxon>Sedimenticolaceae</taxon>
        <taxon>Sedimenticola</taxon>
    </lineage>
</organism>
<evidence type="ECO:0000256" key="5">
    <source>
        <dbReference type="SAM" id="Phobius"/>
    </source>
</evidence>
<feature type="transmembrane region" description="Helical" evidence="5">
    <location>
        <begin position="92"/>
        <end position="110"/>
    </location>
</feature>
<feature type="transmembrane region" description="Helical" evidence="5">
    <location>
        <begin position="58"/>
        <end position="80"/>
    </location>
</feature>
<evidence type="ECO:0000259" key="6">
    <source>
        <dbReference type="Pfam" id="PF04932"/>
    </source>
</evidence>
<dbReference type="PANTHER" id="PTHR37422">
    <property type="entry name" value="TEICHURONIC ACID BIOSYNTHESIS PROTEIN TUAE"/>
    <property type="match status" value="1"/>
</dbReference>
<feature type="transmembrane region" description="Helical" evidence="5">
    <location>
        <begin position="191"/>
        <end position="217"/>
    </location>
</feature>
<keyword evidence="2 5" id="KW-0812">Transmembrane</keyword>
<accession>A0A831RR14</accession>
<evidence type="ECO:0000313" key="7">
    <source>
        <dbReference type="EMBL" id="HEB97164.1"/>
    </source>
</evidence>
<feature type="transmembrane region" description="Helical" evidence="5">
    <location>
        <begin position="161"/>
        <end position="179"/>
    </location>
</feature>
<feature type="transmembrane region" description="Helical" evidence="5">
    <location>
        <begin position="334"/>
        <end position="354"/>
    </location>
</feature>
<dbReference type="GO" id="GO:0016874">
    <property type="term" value="F:ligase activity"/>
    <property type="evidence" value="ECO:0007669"/>
    <property type="project" value="UniProtKB-KW"/>
</dbReference>
<feature type="domain" description="O-antigen ligase-related" evidence="6">
    <location>
        <begin position="191"/>
        <end position="346"/>
    </location>
</feature>
<evidence type="ECO:0000256" key="2">
    <source>
        <dbReference type="ARBA" id="ARBA00022692"/>
    </source>
</evidence>
<evidence type="ECO:0000256" key="1">
    <source>
        <dbReference type="ARBA" id="ARBA00004141"/>
    </source>
</evidence>
<comment type="caution">
    <text evidence="7">The sequence shown here is derived from an EMBL/GenBank/DDBJ whole genome shotgun (WGS) entry which is preliminary data.</text>
</comment>
<dbReference type="GO" id="GO:0016020">
    <property type="term" value="C:membrane"/>
    <property type="evidence" value="ECO:0007669"/>
    <property type="project" value="UniProtKB-SubCell"/>
</dbReference>
<feature type="transmembrane region" description="Helical" evidence="5">
    <location>
        <begin position="366"/>
        <end position="382"/>
    </location>
</feature>
<feature type="transmembrane region" description="Helical" evidence="5">
    <location>
        <begin position="388"/>
        <end position="409"/>
    </location>
</feature>
<keyword evidence="4 5" id="KW-0472">Membrane</keyword>
<dbReference type="Pfam" id="PF04932">
    <property type="entry name" value="Wzy_C"/>
    <property type="match status" value="1"/>
</dbReference>
<evidence type="ECO:0000256" key="3">
    <source>
        <dbReference type="ARBA" id="ARBA00022989"/>
    </source>
</evidence>
<dbReference type="PANTHER" id="PTHR37422:SF13">
    <property type="entry name" value="LIPOPOLYSACCHARIDE BIOSYNTHESIS PROTEIN PA4999-RELATED"/>
    <property type="match status" value="1"/>
</dbReference>
<reference evidence="7" key="1">
    <citation type="journal article" date="2020" name="mSystems">
        <title>Genome- and Community-Level Interaction Insights into Carbon Utilization and Element Cycling Functions of Hydrothermarchaeota in Hydrothermal Sediment.</title>
        <authorList>
            <person name="Zhou Z."/>
            <person name="Liu Y."/>
            <person name="Xu W."/>
            <person name="Pan J."/>
            <person name="Luo Z.H."/>
            <person name="Li M."/>
        </authorList>
    </citation>
    <scope>NUCLEOTIDE SEQUENCE [LARGE SCALE GENOMIC DNA]</scope>
    <source>
        <strain evidence="7">HyVt-443</strain>
    </source>
</reference>